<keyword evidence="4" id="KW-1185">Reference proteome</keyword>
<dbReference type="Gene3D" id="3.90.550.10">
    <property type="entry name" value="Spore Coat Polysaccharide Biosynthesis Protein SpsA, Chain A"/>
    <property type="match status" value="1"/>
</dbReference>
<dbReference type="Pfam" id="PF00535">
    <property type="entry name" value="Glycos_transf_2"/>
    <property type="match status" value="1"/>
</dbReference>
<dbReference type="SUPFAM" id="SSF53448">
    <property type="entry name" value="Nucleotide-diphospho-sugar transferases"/>
    <property type="match status" value="1"/>
</dbReference>
<evidence type="ECO:0000313" key="4">
    <source>
        <dbReference type="Proteomes" id="UP000637628"/>
    </source>
</evidence>
<feature type="transmembrane region" description="Helical" evidence="1">
    <location>
        <begin position="354"/>
        <end position="376"/>
    </location>
</feature>
<gene>
    <name evidence="3" type="ORF">Adu01nite_11400</name>
</gene>
<accession>A0ABQ3YQE1</accession>
<feature type="domain" description="Glycosyltransferase 2-like" evidence="2">
    <location>
        <begin position="79"/>
        <end position="198"/>
    </location>
</feature>
<comment type="caution">
    <text evidence="3">The sequence shown here is derived from an EMBL/GenBank/DDBJ whole genome shotgun (WGS) entry which is preliminary data.</text>
</comment>
<feature type="transmembrane region" description="Helical" evidence="1">
    <location>
        <begin position="12"/>
        <end position="33"/>
    </location>
</feature>
<keyword evidence="1" id="KW-0812">Transmembrane</keyword>
<feature type="transmembrane region" description="Helical" evidence="1">
    <location>
        <begin position="388"/>
        <end position="410"/>
    </location>
</feature>
<feature type="transmembrane region" description="Helical" evidence="1">
    <location>
        <begin position="320"/>
        <end position="342"/>
    </location>
</feature>
<reference evidence="3 4" key="1">
    <citation type="submission" date="2021-01" db="EMBL/GenBank/DDBJ databases">
        <title>Whole genome shotgun sequence of Actinoplanes durhamensis NBRC 14914.</title>
        <authorList>
            <person name="Komaki H."/>
            <person name="Tamura T."/>
        </authorList>
    </citation>
    <scope>NUCLEOTIDE SEQUENCE [LARGE SCALE GENOMIC DNA]</scope>
    <source>
        <strain evidence="3 4">NBRC 14914</strain>
    </source>
</reference>
<dbReference type="EMBL" id="BOML01000010">
    <property type="protein sequence ID" value="GID99789.1"/>
    <property type="molecule type" value="Genomic_DNA"/>
</dbReference>
<dbReference type="RefSeq" id="WP_203725445.1">
    <property type="nucleotide sequence ID" value="NZ_BAAATX010000032.1"/>
</dbReference>
<protein>
    <recommendedName>
        <fullName evidence="2">Glycosyltransferase 2-like domain-containing protein</fullName>
    </recommendedName>
</protein>
<keyword evidence="1" id="KW-0472">Membrane</keyword>
<organism evidence="3 4">
    <name type="scientific">Paractinoplanes durhamensis</name>
    <dbReference type="NCBI Taxonomy" id="113563"/>
    <lineage>
        <taxon>Bacteria</taxon>
        <taxon>Bacillati</taxon>
        <taxon>Actinomycetota</taxon>
        <taxon>Actinomycetes</taxon>
        <taxon>Micromonosporales</taxon>
        <taxon>Micromonosporaceae</taxon>
        <taxon>Paractinoplanes</taxon>
    </lineage>
</organism>
<evidence type="ECO:0000256" key="1">
    <source>
        <dbReference type="SAM" id="Phobius"/>
    </source>
</evidence>
<evidence type="ECO:0000313" key="3">
    <source>
        <dbReference type="EMBL" id="GID99789.1"/>
    </source>
</evidence>
<dbReference type="Proteomes" id="UP000637628">
    <property type="component" value="Unassembled WGS sequence"/>
</dbReference>
<dbReference type="InterPro" id="IPR001173">
    <property type="entry name" value="Glyco_trans_2-like"/>
</dbReference>
<sequence length="452" mass="49721">MSLESLLVRHRRLALASTLGIIVLALAVSTRYLHHSISGPAFLVAWWLGNTMLLFLVFAFLRRDNVRRQPMATGRIVAIVPAYEQSTKDLAACVHSILDQRGVVVDQVHVVDDGSTSQPVEPFLHPRVRWHRTKNGGGHAAAGYVLDRLGPDDWDFVLVVDADYVLEEHAVARQLRAFSRPRVMATVGKVFARTARPNLLTRIADLNLGTSAAVPATRRSPAHLFKIIAGMPVLYRAGVPFRHRRRHLTVGGTDDSCRLAAFTLGEGDVVEVNDALAWSSTPTDARTVYRQRLAWSASWWRVVWLASTGPNWRRGGISRLLALVHVAVIPSAIAGSVVAITISVGRDGPQWPALLLGAAFYLLLRYAAAALHLVDLRATSRRRKIRTWLLLTPAEATVNLVLVIPIRYLALVRFGVRGWRARRGLRAAPSAASVTQLGSVYYSGYLPDGHGS</sequence>
<proteinExistence type="predicted"/>
<keyword evidence="1" id="KW-1133">Transmembrane helix</keyword>
<feature type="transmembrane region" description="Helical" evidence="1">
    <location>
        <begin position="39"/>
        <end position="61"/>
    </location>
</feature>
<dbReference type="InterPro" id="IPR029044">
    <property type="entry name" value="Nucleotide-diphossugar_trans"/>
</dbReference>
<evidence type="ECO:0000259" key="2">
    <source>
        <dbReference type="Pfam" id="PF00535"/>
    </source>
</evidence>
<name>A0ABQ3YQE1_9ACTN</name>